<name>A0A5J4Z415_PORPP</name>
<evidence type="ECO:0000256" key="1">
    <source>
        <dbReference type="ARBA" id="ARBA00007177"/>
    </source>
</evidence>
<dbReference type="Proteomes" id="UP000324585">
    <property type="component" value="Unassembled WGS sequence"/>
</dbReference>
<dbReference type="PANTHER" id="PTHR33643:SF1">
    <property type="entry name" value="UREASE ACCESSORY PROTEIN D"/>
    <property type="match status" value="1"/>
</dbReference>
<reference evidence="4" key="1">
    <citation type="journal article" date="2019" name="Nat. Commun.">
        <title>Expansion of phycobilisome linker gene families in mesophilic red algae.</title>
        <authorList>
            <person name="Lee J."/>
            <person name="Kim D."/>
            <person name="Bhattacharya D."/>
            <person name="Yoon H.S."/>
        </authorList>
    </citation>
    <scope>NUCLEOTIDE SEQUENCE [LARGE SCALE GENOMIC DNA]</scope>
    <source>
        <strain evidence="4">CCMP 1328</strain>
    </source>
</reference>
<proteinExistence type="inferred from homology"/>
<sequence length="301" mass="32970">MQMTQRGPSKARFEIVRLRCSATLVYSAYPSRLLVVPMAAKGCATLYWIQYGGGMVSGDEYRLELELLREAVVVLATQGANKVYKSARSQRDAEFATCASLLCVLGLHALLVSAPEPTILYRDASFKQDTVIRMGRTASLFYVDWVASGRTTGQGESWNFSRFYSTVQIALCDETLESAGSGTVVVNERVLLSEDDNFGKLKTRMGRFESHATIYILGPALADVANTISRYVCDSHRQLLPGTLVSASESVRYARLGIPTSANLVVRIAATSTELVQAVISTCCASLVHVLGYHPYERRGN</sequence>
<dbReference type="PANTHER" id="PTHR33643">
    <property type="entry name" value="UREASE ACCESSORY PROTEIN D"/>
    <property type="match status" value="1"/>
</dbReference>
<organism evidence="3 4">
    <name type="scientific">Porphyridium purpureum</name>
    <name type="common">Red alga</name>
    <name type="synonym">Porphyridium cruentum</name>
    <dbReference type="NCBI Taxonomy" id="35688"/>
    <lineage>
        <taxon>Eukaryota</taxon>
        <taxon>Rhodophyta</taxon>
        <taxon>Bangiophyceae</taxon>
        <taxon>Porphyridiales</taxon>
        <taxon>Porphyridiaceae</taxon>
        <taxon>Porphyridium</taxon>
    </lineage>
</organism>
<keyword evidence="4" id="KW-1185">Reference proteome</keyword>
<evidence type="ECO:0000256" key="2">
    <source>
        <dbReference type="ARBA" id="ARBA00023186"/>
    </source>
</evidence>
<dbReference type="EMBL" id="VRMN01000001">
    <property type="protein sequence ID" value="KAA8498020.1"/>
    <property type="molecule type" value="Genomic_DNA"/>
</dbReference>
<gene>
    <name evidence="3" type="ORF">FVE85_5605</name>
</gene>
<evidence type="ECO:0000313" key="3">
    <source>
        <dbReference type="EMBL" id="KAA8498020.1"/>
    </source>
</evidence>
<dbReference type="AlphaFoldDB" id="A0A5J4Z415"/>
<dbReference type="OrthoDB" id="5550464at2759"/>
<dbReference type="InterPro" id="IPR002669">
    <property type="entry name" value="UreD"/>
</dbReference>
<dbReference type="Pfam" id="PF01774">
    <property type="entry name" value="UreD"/>
    <property type="match status" value="1"/>
</dbReference>
<dbReference type="HAMAP" id="MF_01384">
    <property type="entry name" value="UreD"/>
    <property type="match status" value="1"/>
</dbReference>
<accession>A0A5J4Z415</accession>
<evidence type="ECO:0000313" key="4">
    <source>
        <dbReference type="Proteomes" id="UP000324585"/>
    </source>
</evidence>
<keyword evidence="2" id="KW-0143">Chaperone</keyword>
<dbReference type="GO" id="GO:0016151">
    <property type="term" value="F:nickel cation binding"/>
    <property type="evidence" value="ECO:0007669"/>
    <property type="project" value="InterPro"/>
</dbReference>
<protein>
    <submittedName>
        <fullName evidence="3">Urease accessory protein D</fullName>
    </submittedName>
</protein>
<comment type="caution">
    <text evidence="3">The sequence shown here is derived from an EMBL/GenBank/DDBJ whole genome shotgun (WGS) entry which is preliminary data.</text>
</comment>
<comment type="similarity">
    <text evidence="1">Belongs to the UreD family.</text>
</comment>